<evidence type="ECO:0000256" key="7">
    <source>
        <dbReference type="PROSITE-ProRule" id="PRU10141"/>
    </source>
</evidence>
<evidence type="ECO:0000256" key="2">
    <source>
        <dbReference type="ARBA" id="ARBA00022527"/>
    </source>
</evidence>
<dbReference type="Proteomes" id="UP001551482">
    <property type="component" value="Unassembled WGS sequence"/>
</dbReference>
<evidence type="ECO:0000256" key="6">
    <source>
        <dbReference type="ARBA" id="ARBA00022840"/>
    </source>
</evidence>
<dbReference type="SUPFAM" id="SSF56112">
    <property type="entry name" value="Protein kinase-like (PK-like)"/>
    <property type="match status" value="1"/>
</dbReference>
<dbReference type="PANTHER" id="PTHR43289">
    <property type="entry name" value="MITOGEN-ACTIVATED PROTEIN KINASE KINASE KINASE 20-RELATED"/>
    <property type="match status" value="1"/>
</dbReference>
<feature type="region of interest" description="Disordered" evidence="8">
    <location>
        <begin position="1"/>
        <end position="20"/>
    </location>
</feature>
<dbReference type="InterPro" id="IPR008271">
    <property type="entry name" value="Ser/Thr_kinase_AS"/>
</dbReference>
<dbReference type="RefSeq" id="WP_358361434.1">
    <property type="nucleotide sequence ID" value="NZ_JBEZFP010000117.1"/>
</dbReference>
<feature type="region of interest" description="Disordered" evidence="8">
    <location>
        <begin position="360"/>
        <end position="455"/>
    </location>
</feature>
<feature type="binding site" evidence="7">
    <location>
        <position position="63"/>
    </location>
    <ligand>
        <name>ATP</name>
        <dbReference type="ChEBI" id="CHEBI:30616"/>
    </ligand>
</feature>
<dbReference type="InterPro" id="IPR011009">
    <property type="entry name" value="Kinase-like_dom_sf"/>
</dbReference>
<feature type="compositionally biased region" description="Pro residues" evidence="8">
    <location>
        <begin position="406"/>
        <end position="423"/>
    </location>
</feature>
<proteinExistence type="predicted"/>
<evidence type="ECO:0000256" key="4">
    <source>
        <dbReference type="ARBA" id="ARBA00022741"/>
    </source>
</evidence>
<evidence type="ECO:0000256" key="1">
    <source>
        <dbReference type="ARBA" id="ARBA00012513"/>
    </source>
</evidence>
<feature type="compositionally biased region" description="Basic and acidic residues" evidence="8">
    <location>
        <begin position="432"/>
        <end position="447"/>
    </location>
</feature>
<evidence type="ECO:0000256" key="3">
    <source>
        <dbReference type="ARBA" id="ARBA00022679"/>
    </source>
</evidence>
<accession>A0ABV3DTS2</accession>
<dbReference type="InterPro" id="IPR017441">
    <property type="entry name" value="Protein_kinase_ATP_BS"/>
</dbReference>
<evidence type="ECO:0000259" key="9">
    <source>
        <dbReference type="PROSITE" id="PS50011"/>
    </source>
</evidence>
<dbReference type="EMBL" id="JBEZFP010000117">
    <property type="protein sequence ID" value="MEU8138289.1"/>
    <property type="molecule type" value="Genomic_DNA"/>
</dbReference>
<dbReference type="Gene3D" id="3.30.200.20">
    <property type="entry name" value="Phosphorylase Kinase, domain 1"/>
    <property type="match status" value="1"/>
</dbReference>
<keyword evidence="4 7" id="KW-0547">Nucleotide-binding</keyword>
<dbReference type="PANTHER" id="PTHR43289:SF6">
    <property type="entry name" value="SERINE_THREONINE-PROTEIN KINASE NEKL-3"/>
    <property type="match status" value="1"/>
</dbReference>
<dbReference type="PROSITE" id="PS00107">
    <property type="entry name" value="PROTEIN_KINASE_ATP"/>
    <property type="match status" value="1"/>
</dbReference>
<name>A0ABV3DTS2_9ACTN</name>
<dbReference type="PROSITE" id="PS50011">
    <property type="entry name" value="PROTEIN_KINASE_DOM"/>
    <property type="match status" value="1"/>
</dbReference>
<feature type="domain" description="Protein kinase" evidence="9">
    <location>
        <begin position="34"/>
        <end position="285"/>
    </location>
</feature>
<keyword evidence="5 10" id="KW-0418">Kinase</keyword>
<evidence type="ECO:0000256" key="5">
    <source>
        <dbReference type="ARBA" id="ARBA00022777"/>
    </source>
</evidence>
<reference evidence="10 11" key="1">
    <citation type="submission" date="2024-06" db="EMBL/GenBank/DDBJ databases">
        <title>The Natural Products Discovery Center: Release of the First 8490 Sequenced Strains for Exploring Actinobacteria Biosynthetic Diversity.</title>
        <authorList>
            <person name="Kalkreuter E."/>
            <person name="Kautsar S.A."/>
            <person name="Yang D."/>
            <person name="Bader C.D."/>
            <person name="Teijaro C.N."/>
            <person name="Fluegel L."/>
            <person name="Davis C.M."/>
            <person name="Simpson J.R."/>
            <person name="Lauterbach L."/>
            <person name="Steele A.D."/>
            <person name="Gui C."/>
            <person name="Meng S."/>
            <person name="Li G."/>
            <person name="Viehrig K."/>
            <person name="Ye F."/>
            <person name="Su P."/>
            <person name="Kiefer A.F."/>
            <person name="Nichols A."/>
            <person name="Cepeda A.J."/>
            <person name="Yan W."/>
            <person name="Fan B."/>
            <person name="Jiang Y."/>
            <person name="Adhikari A."/>
            <person name="Zheng C.-J."/>
            <person name="Schuster L."/>
            <person name="Cowan T.M."/>
            <person name="Smanski M.J."/>
            <person name="Chevrette M.G."/>
            <person name="De Carvalho L.P.S."/>
            <person name="Shen B."/>
        </authorList>
    </citation>
    <scope>NUCLEOTIDE SEQUENCE [LARGE SCALE GENOMIC DNA]</scope>
    <source>
        <strain evidence="10 11">NPDC048946</strain>
    </source>
</reference>
<dbReference type="CDD" id="cd14014">
    <property type="entry name" value="STKc_PknB_like"/>
    <property type="match status" value="1"/>
</dbReference>
<gene>
    <name evidence="10" type="ORF">AB0C36_32905</name>
</gene>
<dbReference type="PROSITE" id="PS00108">
    <property type="entry name" value="PROTEIN_KINASE_ST"/>
    <property type="match status" value="1"/>
</dbReference>
<dbReference type="GO" id="GO:0004674">
    <property type="term" value="F:protein serine/threonine kinase activity"/>
    <property type="evidence" value="ECO:0007669"/>
    <property type="project" value="UniProtKB-EC"/>
</dbReference>
<keyword evidence="3 10" id="KW-0808">Transferase</keyword>
<evidence type="ECO:0000313" key="11">
    <source>
        <dbReference type="Proteomes" id="UP001551482"/>
    </source>
</evidence>
<dbReference type="EC" id="2.7.11.1" evidence="1"/>
<dbReference type="Gene3D" id="1.10.510.10">
    <property type="entry name" value="Transferase(Phosphotransferase) domain 1"/>
    <property type="match status" value="1"/>
</dbReference>
<dbReference type="SMART" id="SM00220">
    <property type="entry name" value="S_TKc"/>
    <property type="match status" value="1"/>
</dbReference>
<keyword evidence="6 7" id="KW-0067">ATP-binding</keyword>
<feature type="compositionally biased region" description="Low complexity" evidence="8">
    <location>
        <begin position="373"/>
        <end position="405"/>
    </location>
</feature>
<feature type="region of interest" description="Disordered" evidence="8">
    <location>
        <begin position="285"/>
        <end position="305"/>
    </location>
</feature>
<keyword evidence="2" id="KW-0723">Serine/threonine-protein kinase</keyword>
<comment type="caution">
    <text evidence="10">The sequence shown here is derived from an EMBL/GenBank/DDBJ whole genome shotgun (WGS) entry which is preliminary data.</text>
</comment>
<evidence type="ECO:0000313" key="10">
    <source>
        <dbReference type="EMBL" id="MEU8138289.1"/>
    </source>
</evidence>
<evidence type="ECO:0000256" key="8">
    <source>
        <dbReference type="SAM" id="MobiDB-lite"/>
    </source>
</evidence>
<organism evidence="10 11">
    <name type="scientific">Streptodolium elevatio</name>
    <dbReference type="NCBI Taxonomy" id="3157996"/>
    <lineage>
        <taxon>Bacteria</taxon>
        <taxon>Bacillati</taxon>
        <taxon>Actinomycetota</taxon>
        <taxon>Actinomycetes</taxon>
        <taxon>Kitasatosporales</taxon>
        <taxon>Streptomycetaceae</taxon>
        <taxon>Streptodolium</taxon>
    </lineage>
</organism>
<sequence>MAPPGRTQGESMTALPRRIPPAVPRSGVVLGDRYRLTEPLGSGGTADVFRGVDVRLRRDVAVKVFRPGASAVSAERFCQEAELLGRLAHPALVEVHDVGRQASHVYVVMRLVEGVTLREHILDGPLPAARVARLGMRLASALEHVHAAGVVHRDVKPSNVLVGLDDSPYLADFGISRLVDEPTRTAPGMLIGTIPYLAPEQLLGRGSGPASDIHALGLVLLEALKGEKEYPGGPLAAGTERALRAPCIPTWTPTGLFLAIEAMTQAEPADRPDAGECVRLLENAAGSGASDAAPKSETPSDGRRDVAVAVRPPRPAPAAMSTTAGLRKLRHRAPAVALAAGLVLGAGGATVPFVLGAGGGHEAGRTPPPPAPAAVLPGAVPSAANSPSTTSSTPPAAPTTPAAPITQPPIQPPQGTTPPPPPLATAAPVPDKPGRSDKDNNRADNKGKGGKSAKK</sequence>
<keyword evidence="11" id="KW-1185">Reference proteome</keyword>
<dbReference type="Pfam" id="PF00069">
    <property type="entry name" value="Pkinase"/>
    <property type="match status" value="1"/>
</dbReference>
<dbReference type="InterPro" id="IPR000719">
    <property type="entry name" value="Prot_kinase_dom"/>
</dbReference>
<protein>
    <recommendedName>
        <fullName evidence="1">non-specific serine/threonine protein kinase</fullName>
        <ecNumber evidence="1">2.7.11.1</ecNumber>
    </recommendedName>
</protein>